<evidence type="ECO:0000256" key="8">
    <source>
        <dbReference type="ARBA" id="ARBA00023002"/>
    </source>
</evidence>
<comment type="catalytic activity">
    <reaction evidence="10">
        <text>L-ornithine + NADH + O2 = N(5)-hydroxy-L-ornithine + NAD(+) + H2O</text>
        <dbReference type="Rhea" id="RHEA:41512"/>
        <dbReference type="ChEBI" id="CHEBI:15377"/>
        <dbReference type="ChEBI" id="CHEBI:15379"/>
        <dbReference type="ChEBI" id="CHEBI:46911"/>
        <dbReference type="ChEBI" id="CHEBI:57540"/>
        <dbReference type="ChEBI" id="CHEBI:57945"/>
        <dbReference type="ChEBI" id="CHEBI:78275"/>
        <dbReference type="EC" id="1.14.13.196"/>
    </reaction>
</comment>
<dbReference type="EMBL" id="JAPWDV010000002">
    <property type="protein sequence ID" value="KAJ6220612.1"/>
    <property type="molecule type" value="Genomic_DNA"/>
</dbReference>
<comment type="similarity">
    <text evidence="3">Belongs to the lysine N(6)-hydroxylase/L-ornithine N(5)-oxygenase family.</text>
</comment>
<proteinExistence type="inferred from homology"/>
<evidence type="ECO:0000256" key="3">
    <source>
        <dbReference type="ARBA" id="ARBA00007588"/>
    </source>
</evidence>
<accession>A0A9Q0M7V6</accession>
<evidence type="ECO:0000256" key="1">
    <source>
        <dbReference type="ARBA" id="ARBA00001974"/>
    </source>
</evidence>
<keyword evidence="8" id="KW-0560">Oxidoreductase</keyword>
<dbReference type="InterPro" id="IPR025700">
    <property type="entry name" value="Lys/Orn_oxygenase"/>
</dbReference>
<evidence type="ECO:0000256" key="7">
    <source>
        <dbReference type="ARBA" id="ARBA00022857"/>
    </source>
</evidence>
<dbReference type="PANTHER" id="PTHR15192">
    <property type="entry name" value="PROTEIN CBG05349"/>
    <property type="match status" value="1"/>
</dbReference>
<protein>
    <recommendedName>
        <fullName evidence="4">L-ornithine N(5)-monooxygenase [NAD(P)H]</fullName>
        <ecNumber evidence="4">1.14.13.196</ecNumber>
    </recommendedName>
</protein>
<keyword evidence="7" id="KW-0521">NADP</keyword>
<comment type="catalytic activity">
    <reaction evidence="9">
        <text>L-ornithine + NADPH + O2 = N(5)-hydroxy-L-ornithine + NADP(+) + H2O</text>
        <dbReference type="Rhea" id="RHEA:41508"/>
        <dbReference type="ChEBI" id="CHEBI:15377"/>
        <dbReference type="ChEBI" id="CHEBI:15379"/>
        <dbReference type="ChEBI" id="CHEBI:46911"/>
        <dbReference type="ChEBI" id="CHEBI:57783"/>
        <dbReference type="ChEBI" id="CHEBI:58349"/>
        <dbReference type="ChEBI" id="CHEBI:78275"/>
        <dbReference type="EC" id="1.14.13.196"/>
    </reaction>
</comment>
<comment type="caution">
    <text evidence="11">The sequence shown here is derived from an EMBL/GenBank/DDBJ whole genome shotgun (WGS) entry which is preliminary data.</text>
</comment>
<evidence type="ECO:0000256" key="2">
    <source>
        <dbReference type="ARBA" id="ARBA00004924"/>
    </source>
</evidence>
<dbReference type="SUPFAM" id="SSF51905">
    <property type="entry name" value="FAD/NAD(P)-binding domain"/>
    <property type="match status" value="1"/>
</dbReference>
<name>A0A9Q0M7V6_BLOTA</name>
<evidence type="ECO:0000256" key="9">
    <source>
        <dbReference type="ARBA" id="ARBA00047598"/>
    </source>
</evidence>
<dbReference type="EC" id="1.14.13.196" evidence="4"/>
<reference evidence="11" key="1">
    <citation type="submission" date="2022-12" db="EMBL/GenBank/DDBJ databases">
        <title>Genome assemblies of Blomia tropicalis.</title>
        <authorList>
            <person name="Cui Y."/>
        </authorList>
    </citation>
    <scope>NUCLEOTIDE SEQUENCE</scope>
    <source>
        <tissue evidence="11">Adult mites</tissue>
    </source>
</reference>
<dbReference type="Pfam" id="PF13434">
    <property type="entry name" value="Lys_Orn_oxgnase"/>
    <property type="match status" value="1"/>
</dbReference>
<dbReference type="GO" id="GO:0016491">
    <property type="term" value="F:oxidoreductase activity"/>
    <property type="evidence" value="ECO:0007669"/>
    <property type="project" value="UniProtKB-KW"/>
</dbReference>
<evidence type="ECO:0000256" key="5">
    <source>
        <dbReference type="ARBA" id="ARBA00022630"/>
    </source>
</evidence>
<comment type="cofactor">
    <cofactor evidence="1">
        <name>FAD</name>
        <dbReference type="ChEBI" id="CHEBI:57692"/>
    </cofactor>
</comment>
<comment type="pathway">
    <text evidence="2">Siderophore biosynthesis.</text>
</comment>
<keyword evidence="6" id="KW-0274">FAD</keyword>
<dbReference type="PANTHER" id="PTHR15192:SF8">
    <property type="entry name" value="FAD_NAD(P)-BINDING DOMAIN-CONTAINING PROTEIN"/>
    <property type="match status" value="1"/>
</dbReference>
<evidence type="ECO:0000256" key="10">
    <source>
        <dbReference type="ARBA" id="ARBA00049248"/>
    </source>
</evidence>
<keyword evidence="12" id="KW-1185">Reference proteome</keyword>
<dbReference type="AlphaFoldDB" id="A0A9Q0M7V6"/>
<dbReference type="OMA" id="ASWDIQT"/>
<keyword evidence="5" id="KW-0285">Flavoprotein</keyword>
<evidence type="ECO:0000256" key="4">
    <source>
        <dbReference type="ARBA" id="ARBA00012881"/>
    </source>
</evidence>
<dbReference type="InterPro" id="IPR036188">
    <property type="entry name" value="FAD/NAD-bd_sf"/>
</dbReference>
<evidence type="ECO:0000313" key="12">
    <source>
        <dbReference type="Proteomes" id="UP001142055"/>
    </source>
</evidence>
<dbReference type="Proteomes" id="UP001142055">
    <property type="component" value="Chromosome 2"/>
</dbReference>
<evidence type="ECO:0000256" key="6">
    <source>
        <dbReference type="ARBA" id="ARBA00022827"/>
    </source>
</evidence>
<dbReference type="Gene3D" id="3.50.50.60">
    <property type="entry name" value="FAD/NAD(P)-binding domain"/>
    <property type="match status" value="1"/>
</dbReference>
<sequence length="573" mass="64756">MDQPRADRIESHDVLIIGNGPSAITLSFFLSGRWPYYSGHSADNPHPIEFLHNRLKSTNLSLMEQDLDHLSTGLTGRTLNRVSILFDQLQNPNTDFGHRQQSTLEWRYHPDKAIDHICLGTGLPGGLWHSLRKSKSILTVSRQKWMQLPEMDANERNCLGKCEQDTRISFGCIAQYYRDYVEHYDLSKYFRNHTRVIRVNWCAGLDCWIVDAITRTTITTNKRPIISMLSAHHTGSQWLKHLTSLTKLRSCKCQNETKWIRTRFLAKSIVLATGANSCSPSMLNIPGESSITDSSKSSTVIHSLDQLDAILRSNSYIHRPPESCHGSPIMLIVGSGLSAADACMMAANSPFRVIHIFRRSIQDRGLIFNQLSNENLYPEYNQIFRNMRQTVREAQCPNCFLDSSETIYQAYQQTSCRQIRTKPYQAVTLQIGEQQVKSTNKRLRCSKCDTAIDGKEWTIPVSVVVILIGSKPVLDFLPSTINQKLGTNSLEPLDIRSNPIRVNTITHETLASNNLYAIGPLVGDNFVRYVQGGALAVAADLYRKQKVISRIQSDNEDNCDDSDENDCCQKTIS</sequence>
<dbReference type="InterPro" id="IPR029731">
    <property type="entry name" value="OSGIN1/2"/>
</dbReference>
<evidence type="ECO:0000313" key="11">
    <source>
        <dbReference type="EMBL" id="KAJ6220612.1"/>
    </source>
</evidence>
<organism evidence="11 12">
    <name type="scientific">Blomia tropicalis</name>
    <name type="common">Mite</name>
    <dbReference type="NCBI Taxonomy" id="40697"/>
    <lineage>
        <taxon>Eukaryota</taxon>
        <taxon>Metazoa</taxon>
        <taxon>Ecdysozoa</taxon>
        <taxon>Arthropoda</taxon>
        <taxon>Chelicerata</taxon>
        <taxon>Arachnida</taxon>
        <taxon>Acari</taxon>
        <taxon>Acariformes</taxon>
        <taxon>Sarcoptiformes</taxon>
        <taxon>Astigmata</taxon>
        <taxon>Glycyphagoidea</taxon>
        <taxon>Echimyopodidae</taxon>
        <taxon>Blomia</taxon>
    </lineage>
</organism>
<gene>
    <name evidence="11" type="ORF">RDWZM_006424</name>
</gene>